<comment type="caution">
    <text evidence="1">The sequence shown here is derived from an EMBL/GenBank/DDBJ whole genome shotgun (WGS) entry which is preliminary data.</text>
</comment>
<sequence length="49" mass="5791">MATSHNPSYLKGLKDMRNTVKAVLDSEEMPFDLYYLIVRRMDERIEANK</sequence>
<dbReference type="EMBL" id="ACSE01000033">
    <property type="protein sequence ID" value="EFD87537.1"/>
    <property type="molecule type" value="Genomic_DNA"/>
</dbReference>
<name>D3LC90_OENOE</name>
<dbReference type="AlphaFoldDB" id="D3LC90"/>
<protein>
    <submittedName>
        <fullName evidence="1">Uncharacterized protein</fullName>
    </submittedName>
</protein>
<evidence type="ECO:0000313" key="2">
    <source>
        <dbReference type="Proteomes" id="UP000003075"/>
    </source>
</evidence>
<evidence type="ECO:0000313" key="1">
    <source>
        <dbReference type="EMBL" id="EFD87537.1"/>
    </source>
</evidence>
<organism evidence="1 2">
    <name type="scientific">Oenococcus oeni AWRIB429</name>
    <dbReference type="NCBI Taxonomy" id="655225"/>
    <lineage>
        <taxon>Bacteria</taxon>
        <taxon>Bacillati</taxon>
        <taxon>Bacillota</taxon>
        <taxon>Bacilli</taxon>
        <taxon>Lactobacillales</taxon>
        <taxon>Lactobacillaceae</taxon>
        <taxon>Oenococcus</taxon>
    </lineage>
</organism>
<dbReference type="Proteomes" id="UP000003075">
    <property type="component" value="Unassembled WGS sequence"/>
</dbReference>
<gene>
    <name evidence="1" type="ORF">AWRIB429_1970</name>
</gene>
<reference evidence="1 2" key="1">
    <citation type="journal article" date="2010" name="Appl. Microbiol. Biotechnol.">
        <title>Genotypic diversity in Oenococcus oeni by high-density microarray comparative genome hybridization and whole genome sequencing.</title>
        <authorList>
            <person name="Borneman A.R."/>
            <person name="Bartowsky E.J."/>
            <person name="McCarthy J."/>
            <person name="Chambers P.J."/>
        </authorList>
    </citation>
    <scope>NUCLEOTIDE SEQUENCE [LARGE SCALE GENOMIC DNA]</scope>
    <source>
        <strain evidence="1 2">AWRIB429</strain>
    </source>
</reference>
<accession>D3LC90</accession>
<proteinExistence type="predicted"/>